<sequence length="487" mass="54864">MLMATIYLVAPTLAQGMKLDRANLERANSETTRGFSSAPLEDVRTMTVRDLDGLQPHREAWDRLAWESPQGLATMLPAWVEATFRYGLWPHWRWMCCFAYAGERLIGVMPVVITPHPILGHRRPLLRTYGKLTTSGDIALAPDCAAEALKSLLEEVARQEPRHVGLDLQAVRQNSPIWSALRDGAAHHLVRSSACHGFSILDVRGSFESFIGNLKRMSSDLGRYHRKIKKRGKVRIEIVTGPHARADFLPQFLALEAAGWKGRCGGAILNNPDSLAFHTALVENFAAEGRLAWHLIWVDDTLVGAQLALRCNRSLMLPKYTFNEDFAECRVGTLLTEAAFRDGFAQRELHELNPMSKAQAHAYWHLPEEKYVDVHLVRRTAVAMLFHLPRVWLRKAYWTHIRPRVPEAARKLHRQFKRRGGRKPKRAAEVQPTAKVNRKHTGQAVVLALFLAPFTAGAWSLMECGASEMEGRAQSPSRPIARGMIRA</sequence>
<dbReference type="GO" id="GO:0016740">
    <property type="term" value="F:transferase activity"/>
    <property type="evidence" value="ECO:0007669"/>
    <property type="project" value="UniProtKB-KW"/>
</dbReference>
<dbReference type="Proteomes" id="UP000403266">
    <property type="component" value="Unassembled WGS sequence"/>
</dbReference>
<feature type="domain" description="BioF2-like acetyltransferase" evidence="2">
    <location>
        <begin position="218"/>
        <end position="350"/>
    </location>
</feature>
<evidence type="ECO:0000259" key="2">
    <source>
        <dbReference type="Pfam" id="PF13480"/>
    </source>
</evidence>
<dbReference type="SUPFAM" id="SSF55729">
    <property type="entry name" value="Acyl-CoA N-acyltransferases (Nat)"/>
    <property type="match status" value="1"/>
</dbReference>
<feature type="region of interest" description="Disordered" evidence="1">
    <location>
        <begin position="417"/>
        <end position="436"/>
    </location>
</feature>
<evidence type="ECO:0000313" key="4">
    <source>
        <dbReference type="Proteomes" id="UP000403266"/>
    </source>
</evidence>
<evidence type="ECO:0000313" key="3">
    <source>
        <dbReference type="EMBL" id="MPR27892.1"/>
    </source>
</evidence>
<reference evidence="3 4" key="1">
    <citation type="journal article" date="2019" name="Syst. Appl. Microbiol.">
        <title>Microvirga tunisiensis sp. nov., a root nodule symbiotic bacterium isolated from Lupinus micranthus and L. luteus grown in Northern Tunisia.</title>
        <authorList>
            <person name="Msaddak A."/>
            <person name="Rejili M."/>
            <person name="Duran D."/>
            <person name="Mars M."/>
            <person name="Palacios J.M."/>
            <person name="Ruiz-Argueso T."/>
            <person name="Rey L."/>
            <person name="Imperial J."/>
        </authorList>
    </citation>
    <scope>NUCLEOTIDE SEQUENCE [LARGE SCALE GENOMIC DNA]</scope>
    <source>
        <strain evidence="3 4">Lmie10</strain>
    </source>
</reference>
<accession>A0A5N7MLE1</accession>
<protein>
    <submittedName>
        <fullName evidence="3">GNAT family N-acetyltransferase</fullName>
    </submittedName>
</protein>
<dbReference type="InterPro" id="IPR038740">
    <property type="entry name" value="BioF2-like_GNAT_dom"/>
</dbReference>
<gene>
    <name evidence="3" type="ORF">FS320_22670</name>
</gene>
<dbReference type="InterPro" id="IPR016181">
    <property type="entry name" value="Acyl_CoA_acyltransferase"/>
</dbReference>
<dbReference type="OrthoDB" id="213519at2"/>
<proteinExistence type="predicted"/>
<dbReference type="AlphaFoldDB" id="A0A5N7MLE1"/>
<evidence type="ECO:0000256" key="1">
    <source>
        <dbReference type="SAM" id="MobiDB-lite"/>
    </source>
</evidence>
<keyword evidence="3" id="KW-0808">Transferase</keyword>
<keyword evidence="4" id="KW-1185">Reference proteome</keyword>
<comment type="caution">
    <text evidence="3">The sequence shown here is derived from an EMBL/GenBank/DDBJ whole genome shotgun (WGS) entry which is preliminary data.</text>
</comment>
<dbReference type="EMBL" id="VOSK01000112">
    <property type="protein sequence ID" value="MPR27892.1"/>
    <property type="molecule type" value="Genomic_DNA"/>
</dbReference>
<dbReference type="Pfam" id="PF13480">
    <property type="entry name" value="Acetyltransf_6"/>
    <property type="match status" value="1"/>
</dbReference>
<name>A0A5N7MLE1_9HYPH</name>
<organism evidence="3 4">
    <name type="scientific">Microvirga tunisiensis</name>
    <dbReference type="NCBI Taxonomy" id="2108360"/>
    <lineage>
        <taxon>Bacteria</taxon>
        <taxon>Pseudomonadati</taxon>
        <taxon>Pseudomonadota</taxon>
        <taxon>Alphaproteobacteria</taxon>
        <taxon>Hyphomicrobiales</taxon>
        <taxon>Methylobacteriaceae</taxon>
        <taxon>Microvirga</taxon>
    </lineage>
</organism>